<proteinExistence type="predicted"/>
<evidence type="ECO:0000313" key="5">
    <source>
        <dbReference type="Proteomes" id="UP000030661"/>
    </source>
</evidence>
<dbReference type="InterPro" id="IPR029063">
    <property type="entry name" value="SAM-dependent_MTases_sf"/>
</dbReference>
<protein>
    <submittedName>
        <fullName evidence="4">Methyltransferase type 11</fullName>
    </submittedName>
</protein>
<dbReference type="EMBL" id="DF820477">
    <property type="protein sequence ID" value="GAK61122.1"/>
    <property type="molecule type" value="Genomic_DNA"/>
</dbReference>
<dbReference type="Proteomes" id="UP000030661">
    <property type="component" value="Unassembled WGS sequence"/>
</dbReference>
<feature type="domain" description="Methyltransferase" evidence="3">
    <location>
        <begin position="75"/>
        <end position="163"/>
    </location>
</feature>
<evidence type="ECO:0000259" key="3">
    <source>
        <dbReference type="Pfam" id="PF13649"/>
    </source>
</evidence>
<dbReference type="GO" id="GO:0032259">
    <property type="term" value="P:methylation"/>
    <property type="evidence" value="ECO:0007669"/>
    <property type="project" value="UniProtKB-KW"/>
</dbReference>
<dbReference type="STRING" id="1499967.U27_01020"/>
<sequence length="278" mass="31655">MEAAFNAAPIFFGLDAALSKHQEEQPDMKQPTWLAYHDLAWTESIITSPAEYAEDTEYFGKIINDNSRIEAKTLLHLGCGAGGNDGTFKKHFKVTGVDISEGMLAIARRLNPEVRYIGGDMRNIQLKETFDAVAIPDSIGYMITQEDLRQAIMTAYKHLKPGGILLIVALISEDFRSNNFVYTGSRGDIEVTIFENNYFCEFQPTMYEATFAYLIRRKGNLEVFFDRHTLGLFPLTTWVSLLTDVGFELEQDKMEHSYDRFMPGEGEYHLRVFACRKP</sequence>
<dbReference type="InterPro" id="IPR041698">
    <property type="entry name" value="Methyltransf_25"/>
</dbReference>
<dbReference type="PANTHER" id="PTHR43861">
    <property type="entry name" value="TRANS-ACONITATE 2-METHYLTRANSFERASE-RELATED"/>
    <property type="match status" value="1"/>
</dbReference>
<dbReference type="Pfam" id="PF13649">
    <property type="entry name" value="Methyltransf_25"/>
    <property type="match status" value="1"/>
</dbReference>
<dbReference type="SUPFAM" id="SSF53335">
    <property type="entry name" value="S-adenosyl-L-methionine-dependent methyltransferases"/>
    <property type="match status" value="1"/>
</dbReference>
<keyword evidence="1 4" id="KW-0489">Methyltransferase</keyword>
<gene>
    <name evidence="4" type="ORF">U27_01020</name>
</gene>
<dbReference type="AlphaFoldDB" id="A0A081C967"/>
<evidence type="ECO:0000256" key="2">
    <source>
        <dbReference type="ARBA" id="ARBA00022679"/>
    </source>
</evidence>
<keyword evidence="5" id="KW-1185">Reference proteome</keyword>
<accession>A0A081C967</accession>
<dbReference type="GO" id="GO:0008168">
    <property type="term" value="F:methyltransferase activity"/>
    <property type="evidence" value="ECO:0007669"/>
    <property type="project" value="UniProtKB-KW"/>
</dbReference>
<dbReference type="Gene3D" id="2.20.130.10">
    <property type="entry name" value="CAC2371-like domains"/>
    <property type="match status" value="1"/>
</dbReference>
<keyword evidence="2 4" id="KW-0808">Transferase</keyword>
<dbReference type="eggNOG" id="COG2226">
    <property type="taxonomic scope" value="Bacteria"/>
</dbReference>
<name>A0A081C967_VECG1</name>
<evidence type="ECO:0000256" key="1">
    <source>
        <dbReference type="ARBA" id="ARBA00022603"/>
    </source>
</evidence>
<dbReference type="HOGENOM" id="CLU_069129_2_1_0"/>
<dbReference type="PANTHER" id="PTHR43861:SF1">
    <property type="entry name" value="TRANS-ACONITATE 2-METHYLTRANSFERASE"/>
    <property type="match status" value="1"/>
</dbReference>
<dbReference type="CDD" id="cd02440">
    <property type="entry name" value="AdoMet_MTases"/>
    <property type="match status" value="1"/>
</dbReference>
<reference evidence="4 5" key="1">
    <citation type="journal article" date="2015" name="PeerJ">
        <title>First genomic representation of candidate bacterial phylum KSB3 points to enhanced environmental sensing as a trigger of wastewater bulking.</title>
        <authorList>
            <person name="Sekiguchi Y."/>
            <person name="Ohashi A."/>
            <person name="Parks D.H."/>
            <person name="Yamauchi T."/>
            <person name="Tyson G.W."/>
            <person name="Hugenholtz P."/>
        </authorList>
    </citation>
    <scope>NUCLEOTIDE SEQUENCE [LARGE SCALE GENOMIC DNA]</scope>
</reference>
<evidence type="ECO:0000313" key="4">
    <source>
        <dbReference type="EMBL" id="GAK61122.1"/>
    </source>
</evidence>
<dbReference type="Gene3D" id="3.40.50.150">
    <property type="entry name" value="Vaccinia Virus protein VP39"/>
    <property type="match status" value="1"/>
</dbReference>
<organism evidence="4 5">
    <name type="scientific">Vecturithrix granuli</name>
    <dbReference type="NCBI Taxonomy" id="1499967"/>
    <lineage>
        <taxon>Bacteria</taxon>
        <taxon>Candidatus Moduliflexota</taxon>
        <taxon>Candidatus Vecturitrichia</taxon>
        <taxon>Candidatus Vecturitrichales</taxon>
        <taxon>Candidatus Vecturitrichaceae</taxon>
        <taxon>Candidatus Vecturithrix</taxon>
    </lineage>
</organism>